<evidence type="ECO:0000256" key="1">
    <source>
        <dbReference type="ARBA" id="ARBA00000971"/>
    </source>
</evidence>
<comment type="caution">
    <text evidence="12">The sequence shown here is derived from an EMBL/GenBank/DDBJ whole genome shotgun (WGS) entry which is preliminary data.</text>
</comment>
<sequence length="504" mass="57828">MKQSLLLQEAYQSTVPAERETHFKKKKIHKRNKQQQQHKTVFAGNANTDWTMSTDQAVKMDSQPPDSMMTEWGVDLSPKQDKGVCKVIMRPGDEAEYPMTGDRVSVHYTGKLLNGKKFDSSRDRNEPFTFNLGRGQVIKAWDIGVASMKKGEVCQLMCHSEYAYGVSGSPPKIPPKSTLIFEIELLNFKGEELTEDGGVIRRIKQKGEGFSNPNEGAIVEVHLEGRSGGRVFDSRDVQFVVGEGEDHSIPLGVDRTMEKMQKGECCLIYLKPQYGFGDEGKPEFHIEPNAELVYQVTLKDFEKAKESWEMSIEEKLEQAVGVKQKGTQYFKVGQRFILLFISVTCLAWLEMECGLVEEKQRAVHDLILVTQLNLAMCHLRLREYTHAVESCDKVIELDSSNEKALYRRGEARLLKNEFSLALRDFGRVLEVNPKNRAARTQISVCKRKIREHHEMDKRTYANMFQKFAERDAKVRKTKLPRDDSTKEERINPPAKHRRRSREHL</sequence>
<keyword evidence="4 9" id="KW-0802">TPR repeat</keyword>
<evidence type="ECO:0000256" key="6">
    <source>
        <dbReference type="ARBA" id="ARBA00023186"/>
    </source>
</evidence>
<dbReference type="Proteomes" id="UP001369086">
    <property type="component" value="Unassembled WGS sequence"/>
</dbReference>
<dbReference type="Pfam" id="PF13181">
    <property type="entry name" value="TPR_8"/>
    <property type="match status" value="1"/>
</dbReference>
<feature type="compositionally biased region" description="Basic and acidic residues" evidence="10">
    <location>
        <begin position="472"/>
        <end position="490"/>
    </location>
</feature>
<name>A0ABR0YH77_HUSHU</name>
<evidence type="ECO:0000259" key="11">
    <source>
        <dbReference type="PROSITE" id="PS50059"/>
    </source>
</evidence>
<dbReference type="InterPro" id="IPR011990">
    <property type="entry name" value="TPR-like_helical_dom_sf"/>
</dbReference>
<dbReference type="InterPro" id="IPR001179">
    <property type="entry name" value="PPIase_FKBP_dom"/>
</dbReference>
<feature type="domain" description="PPIase FKBP-type" evidence="11">
    <location>
        <begin position="216"/>
        <end position="302"/>
    </location>
</feature>
<keyword evidence="13" id="KW-1185">Reference proteome</keyword>
<keyword evidence="7 8" id="KW-0413">Isomerase</keyword>
<evidence type="ECO:0000256" key="5">
    <source>
        <dbReference type="ARBA" id="ARBA00023110"/>
    </source>
</evidence>
<keyword evidence="3" id="KW-0677">Repeat</keyword>
<keyword evidence="6" id="KW-0143">Chaperone</keyword>
<comment type="catalytic activity">
    <reaction evidence="1 8">
        <text>[protein]-peptidylproline (omega=180) = [protein]-peptidylproline (omega=0)</text>
        <dbReference type="Rhea" id="RHEA:16237"/>
        <dbReference type="Rhea" id="RHEA-COMP:10747"/>
        <dbReference type="Rhea" id="RHEA-COMP:10748"/>
        <dbReference type="ChEBI" id="CHEBI:83833"/>
        <dbReference type="ChEBI" id="CHEBI:83834"/>
        <dbReference type="EC" id="5.2.1.8"/>
    </reaction>
</comment>
<dbReference type="Gene3D" id="1.25.40.10">
    <property type="entry name" value="Tetratricopeptide repeat domain"/>
    <property type="match status" value="1"/>
</dbReference>
<feature type="domain" description="PPIase FKBP-type" evidence="11">
    <location>
        <begin position="101"/>
        <end position="189"/>
    </location>
</feature>
<dbReference type="SUPFAM" id="SSF48452">
    <property type="entry name" value="TPR-like"/>
    <property type="match status" value="1"/>
</dbReference>
<organism evidence="12 13">
    <name type="scientific">Huso huso</name>
    <name type="common">Beluga</name>
    <name type="synonym">Acipenser huso</name>
    <dbReference type="NCBI Taxonomy" id="61971"/>
    <lineage>
        <taxon>Eukaryota</taxon>
        <taxon>Metazoa</taxon>
        <taxon>Chordata</taxon>
        <taxon>Craniata</taxon>
        <taxon>Vertebrata</taxon>
        <taxon>Euteleostomi</taxon>
        <taxon>Actinopterygii</taxon>
        <taxon>Chondrostei</taxon>
        <taxon>Acipenseriformes</taxon>
        <taxon>Acipenseridae</taxon>
        <taxon>Huso</taxon>
    </lineage>
</organism>
<dbReference type="PANTHER" id="PTHR46512:SF9">
    <property type="entry name" value="PEPTIDYLPROLYL ISOMERASE"/>
    <property type="match status" value="1"/>
</dbReference>
<feature type="compositionally biased region" description="Basic residues" evidence="10">
    <location>
        <begin position="494"/>
        <end position="504"/>
    </location>
</feature>
<dbReference type="SUPFAM" id="SSF54534">
    <property type="entry name" value="FKBP-like"/>
    <property type="match status" value="2"/>
</dbReference>
<dbReference type="InterPro" id="IPR046357">
    <property type="entry name" value="PPIase_dom_sf"/>
</dbReference>
<evidence type="ECO:0000256" key="3">
    <source>
        <dbReference type="ARBA" id="ARBA00022737"/>
    </source>
</evidence>
<dbReference type="Gene3D" id="3.10.50.40">
    <property type="match status" value="2"/>
</dbReference>
<keyword evidence="5 8" id="KW-0697">Rotamase</keyword>
<evidence type="ECO:0000313" key="12">
    <source>
        <dbReference type="EMBL" id="KAK6471984.1"/>
    </source>
</evidence>
<dbReference type="PROSITE" id="PS50005">
    <property type="entry name" value="TPR"/>
    <property type="match status" value="1"/>
</dbReference>
<feature type="repeat" description="TPR" evidence="9">
    <location>
        <begin position="402"/>
        <end position="435"/>
    </location>
</feature>
<feature type="region of interest" description="Disordered" evidence="10">
    <location>
        <begin position="472"/>
        <end position="504"/>
    </location>
</feature>
<evidence type="ECO:0000256" key="9">
    <source>
        <dbReference type="PROSITE-ProRule" id="PRU00339"/>
    </source>
</evidence>
<protein>
    <recommendedName>
        <fullName evidence="2 8">peptidylprolyl isomerase</fullName>
        <ecNumber evidence="2 8">5.2.1.8</ecNumber>
    </recommendedName>
</protein>
<accession>A0ABR0YH77</accession>
<reference evidence="12 13" key="1">
    <citation type="submission" date="2021-05" db="EMBL/GenBank/DDBJ databases">
        <authorList>
            <person name="Zahm M."/>
            <person name="Klopp C."/>
            <person name="Cabau C."/>
            <person name="Kuhl H."/>
            <person name="Suciu R."/>
            <person name="Ciorpac M."/>
            <person name="Holostenco D."/>
            <person name="Gessner J."/>
            <person name="Wuertz S."/>
            <person name="Hohne C."/>
            <person name="Stock M."/>
            <person name="Gislard M."/>
            <person name="Lluch J."/>
            <person name="Milhes M."/>
            <person name="Lampietro C."/>
            <person name="Lopez Roques C."/>
            <person name="Donnadieu C."/>
            <person name="Du K."/>
            <person name="Schartl M."/>
            <person name="Guiguen Y."/>
        </authorList>
    </citation>
    <scope>NUCLEOTIDE SEQUENCE [LARGE SCALE GENOMIC DNA]</scope>
    <source>
        <strain evidence="12">Hh-F2</strain>
        <tissue evidence="12">Blood</tissue>
    </source>
</reference>
<evidence type="ECO:0000313" key="13">
    <source>
        <dbReference type="Proteomes" id="UP001369086"/>
    </source>
</evidence>
<evidence type="ECO:0000256" key="7">
    <source>
        <dbReference type="ARBA" id="ARBA00023235"/>
    </source>
</evidence>
<dbReference type="EMBL" id="JAHFZB010000030">
    <property type="protein sequence ID" value="KAK6471984.1"/>
    <property type="molecule type" value="Genomic_DNA"/>
</dbReference>
<dbReference type="EC" id="5.2.1.8" evidence="2 8"/>
<evidence type="ECO:0000256" key="10">
    <source>
        <dbReference type="SAM" id="MobiDB-lite"/>
    </source>
</evidence>
<dbReference type="SMART" id="SM00028">
    <property type="entry name" value="TPR"/>
    <property type="match status" value="2"/>
</dbReference>
<evidence type="ECO:0000256" key="8">
    <source>
        <dbReference type="PROSITE-ProRule" id="PRU00277"/>
    </source>
</evidence>
<evidence type="ECO:0000256" key="4">
    <source>
        <dbReference type="ARBA" id="ARBA00022803"/>
    </source>
</evidence>
<gene>
    <name evidence="12" type="ORF">HHUSO_G28990</name>
</gene>
<dbReference type="PROSITE" id="PS50059">
    <property type="entry name" value="FKBP_PPIASE"/>
    <property type="match status" value="2"/>
</dbReference>
<dbReference type="PANTHER" id="PTHR46512">
    <property type="entry name" value="PEPTIDYLPROLYL ISOMERASE"/>
    <property type="match status" value="1"/>
</dbReference>
<dbReference type="InterPro" id="IPR019734">
    <property type="entry name" value="TPR_rpt"/>
</dbReference>
<evidence type="ECO:0000256" key="2">
    <source>
        <dbReference type="ARBA" id="ARBA00013194"/>
    </source>
</evidence>
<proteinExistence type="predicted"/>
<dbReference type="Pfam" id="PF00254">
    <property type="entry name" value="FKBP_C"/>
    <property type="match status" value="2"/>
</dbReference>
<dbReference type="InterPro" id="IPR050754">
    <property type="entry name" value="FKBP4/5/8-like"/>
</dbReference>